<evidence type="ECO:0000313" key="6">
    <source>
        <dbReference type="EMBL" id="MSU08597.1"/>
    </source>
</evidence>
<dbReference type="InterPro" id="IPR007197">
    <property type="entry name" value="rSAM"/>
</dbReference>
<dbReference type="GO" id="GO:0046872">
    <property type="term" value="F:metal ion binding"/>
    <property type="evidence" value="ECO:0007669"/>
    <property type="project" value="UniProtKB-KW"/>
</dbReference>
<keyword evidence="7" id="KW-1185">Reference proteome</keyword>
<accession>A0A6I2UCZ8</accession>
<organism evidence="6 7">
    <name type="scientific">Anaerovibrio slackiae</name>
    <dbReference type="NCBI Taxonomy" id="2652309"/>
    <lineage>
        <taxon>Bacteria</taxon>
        <taxon>Bacillati</taxon>
        <taxon>Bacillota</taxon>
        <taxon>Negativicutes</taxon>
        <taxon>Selenomonadales</taxon>
        <taxon>Selenomonadaceae</taxon>
        <taxon>Anaerovibrio</taxon>
    </lineage>
</organism>
<evidence type="ECO:0000313" key="7">
    <source>
        <dbReference type="Proteomes" id="UP000433181"/>
    </source>
</evidence>
<evidence type="ECO:0000256" key="4">
    <source>
        <dbReference type="ARBA" id="ARBA00023004"/>
    </source>
</evidence>
<dbReference type="AlphaFoldDB" id="A0A6I2UCZ8"/>
<dbReference type="GeneID" id="96778528"/>
<dbReference type="EMBL" id="VUNR01000010">
    <property type="protein sequence ID" value="MSU08597.1"/>
    <property type="molecule type" value="Genomic_DNA"/>
</dbReference>
<protein>
    <recommendedName>
        <fullName evidence="8">Radical SAM protein</fullName>
    </recommendedName>
</protein>
<evidence type="ECO:0000256" key="1">
    <source>
        <dbReference type="ARBA" id="ARBA00001966"/>
    </source>
</evidence>
<evidence type="ECO:0008006" key="8">
    <source>
        <dbReference type="Google" id="ProtNLM"/>
    </source>
</evidence>
<keyword evidence="4" id="KW-0408">Iron</keyword>
<keyword evidence="2" id="KW-0949">S-adenosyl-L-methionine</keyword>
<evidence type="ECO:0000256" key="3">
    <source>
        <dbReference type="ARBA" id="ARBA00022723"/>
    </source>
</evidence>
<evidence type="ECO:0000256" key="2">
    <source>
        <dbReference type="ARBA" id="ARBA00022691"/>
    </source>
</evidence>
<keyword evidence="3" id="KW-0479">Metal-binding</keyword>
<dbReference type="SFLD" id="SFLDS00029">
    <property type="entry name" value="Radical_SAM"/>
    <property type="match status" value="1"/>
</dbReference>
<dbReference type="SUPFAM" id="SSF102114">
    <property type="entry name" value="Radical SAM enzymes"/>
    <property type="match status" value="1"/>
</dbReference>
<evidence type="ECO:0000256" key="5">
    <source>
        <dbReference type="ARBA" id="ARBA00023014"/>
    </source>
</evidence>
<keyword evidence="5" id="KW-0411">Iron-sulfur</keyword>
<comment type="caution">
    <text evidence="6">The sequence shown here is derived from an EMBL/GenBank/DDBJ whole genome shotgun (WGS) entry which is preliminary data.</text>
</comment>
<dbReference type="PANTHER" id="PTHR43409">
    <property type="entry name" value="ANAEROBIC MAGNESIUM-PROTOPORPHYRIN IX MONOMETHYL ESTER CYCLASE-RELATED"/>
    <property type="match status" value="1"/>
</dbReference>
<dbReference type="RefSeq" id="WP_154406765.1">
    <property type="nucleotide sequence ID" value="NZ_VUNR01000010.1"/>
</dbReference>
<gene>
    <name evidence="6" type="ORF">FYJ84_06320</name>
</gene>
<sequence length="316" mass="37286">MKRKILLIEPNYKNKYPPLSLMKLATYHRMLGDEVVFYKGTDKDFAINETMKLLLENLNNNEPTVRWNTLWDELVEYITKGGQQKLDSLLKYSQYPLVKRTLEAYRKYFHQKKYLQYPQWDRVCITTLFTFYWQKTVDAINYYKQFCKDESQVFVGGIAASVVPEEIEKETGIKPIVGLLDKGGELDDNDIIIEQLPLDYSILEEIDYVYPEHDGYYGYMTRGCVNHCAFCVVPKLEPEYKSHIPLLNRIQDTRERFGEKRHLLLLDNNVFASKDFDAIIDEIKEVGFIKGAKYVAPNYYEIAIRNLRNNLELEYK</sequence>
<dbReference type="InterPro" id="IPR058240">
    <property type="entry name" value="rSAM_sf"/>
</dbReference>
<name>A0A6I2UCZ8_9FIRM</name>
<dbReference type="Proteomes" id="UP000433181">
    <property type="component" value="Unassembled WGS sequence"/>
</dbReference>
<dbReference type="GO" id="GO:0051536">
    <property type="term" value="F:iron-sulfur cluster binding"/>
    <property type="evidence" value="ECO:0007669"/>
    <property type="project" value="UniProtKB-KW"/>
</dbReference>
<dbReference type="GO" id="GO:0003824">
    <property type="term" value="F:catalytic activity"/>
    <property type="evidence" value="ECO:0007669"/>
    <property type="project" value="InterPro"/>
</dbReference>
<reference evidence="6 7" key="1">
    <citation type="submission" date="2019-08" db="EMBL/GenBank/DDBJ databases">
        <title>In-depth cultivation of the pig gut microbiome towards novel bacterial diversity and tailored functional studies.</title>
        <authorList>
            <person name="Wylensek D."/>
            <person name="Hitch T.C.A."/>
            <person name="Clavel T."/>
        </authorList>
    </citation>
    <scope>NUCLEOTIDE SEQUENCE [LARGE SCALE GENOMIC DNA]</scope>
    <source>
        <strain evidence="6 7">WCA-693-APC-5D-A</strain>
    </source>
</reference>
<comment type="cofactor">
    <cofactor evidence="1">
        <name>[4Fe-4S] cluster</name>
        <dbReference type="ChEBI" id="CHEBI:49883"/>
    </cofactor>
</comment>
<dbReference type="InterPro" id="IPR051198">
    <property type="entry name" value="BchE-like"/>
</dbReference>
<proteinExistence type="predicted"/>